<sequence length="201" mass="22606">MSTFNRSADSFKWLTLFVNSSMLCTSELRSFMTDNSSANSSRRTSIAVCTRCTSAHSTYRSSRFLRYAFSLELHSRKTSSQFDTVDRARYACLTFDVSGSERIECSHWEIFTWVVYRLQLVVKASDNMSIISNRSFSTSIASLTLFSSHSNLTLFEYASYNSTMTFSSTARPARTSLSRARIFLAKLAGIEHCPSSSPAAK</sequence>
<dbReference type="GeneID" id="4306229"/>
<accession>Q0E4Z9</accession>
<evidence type="ECO:0000313" key="2">
    <source>
        <dbReference type="Proteomes" id="UP000008030"/>
    </source>
</evidence>
<name>Q0E4Z9_SFAVA</name>
<keyword evidence="2" id="KW-1185">Reference proteome</keyword>
<gene>
    <name evidence="1" type="primary">ORF102</name>
</gene>
<dbReference type="Proteomes" id="UP000008030">
    <property type="component" value="Segment"/>
</dbReference>
<organism evidence="1 2">
    <name type="scientific">Spodoptera frugiperda ascovirus 1a</name>
    <name type="common">SfAV-1a</name>
    <dbReference type="NCBI Taxonomy" id="113370"/>
    <lineage>
        <taxon>Viruses</taxon>
        <taxon>Varidnaviria</taxon>
        <taxon>Bamfordvirae</taxon>
        <taxon>Nucleocytoviricota</taxon>
        <taxon>Megaviricetes</taxon>
        <taxon>Pimascovirales</taxon>
        <taxon>Pimascovirales incertae sedis</taxon>
        <taxon>Ascoviridae</taxon>
        <taxon>Ascovirus</taxon>
        <taxon>Ascovirus sfav1a</taxon>
    </lineage>
</organism>
<dbReference type="RefSeq" id="YP_762458.1">
    <property type="nucleotide sequence ID" value="NC_008361.1"/>
</dbReference>
<dbReference type="KEGG" id="vg:4306229"/>
<protein>
    <submittedName>
        <fullName evidence="1">22.6 kDa</fullName>
    </submittedName>
</protein>
<evidence type="ECO:0000313" key="1">
    <source>
        <dbReference type="EMBL" id="CAL44702.1"/>
    </source>
</evidence>
<reference evidence="1 2" key="1">
    <citation type="journal article" date="2006" name="J. Virol.">
        <title>Genomic sequence of Spodoptera frugiperda Ascovirus 1a, an enveloped, double-stranded DNA insect virus that manipulates apoptosis for viral reproduction.</title>
        <authorList>
            <person name="Bideshi D.K."/>
            <person name="Demattei M.V."/>
            <person name="Rouleux-Bonnin F."/>
            <person name="Stasiak K."/>
            <person name="Tan Y."/>
            <person name="Bigot S."/>
            <person name="Bigot Y."/>
            <person name="Federici B.A."/>
        </authorList>
    </citation>
    <scope>NUCLEOTIDE SEQUENCE [LARGE SCALE GENOMIC DNA]</scope>
    <source>
        <strain evidence="2">SvAV-1a</strain>
    </source>
</reference>
<dbReference type="EMBL" id="AM398843">
    <property type="protein sequence ID" value="CAL44702.1"/>
    <property type="molecule type" value="Genomic_DNA"/>
</dbReference>
<organismHost>
    <name type="scientific">Spodoptera frugiperda</name>
    <name type="common">Fall armyworm</name>
    <dbReference type="NCBI Taxonomy" id="7108"/>
</organismHost>
<proteinExistence type="predicted"/>